<dbReference type="InterPro" id="IPR013830">
    <property type="entry name" value="SGNH_hydro"/>
</dbReference>
<name>A0ABU6AJB8_9PSEU</name>
<protein>
    <submittedName>
        <fullName evidence="2">GDSL-type esterase/lipase family protein</fullName>
    </submittedName>
</protein>
<dbReference type="InterPro" id="IPR053140">
    <property type="entry name" value="GDSL_Rv0518-like"/>
</dbReference>
<evidence type="ECO:0000259" key="1">
    <source>
        <dbReference type="Pfam" id="PF13472"/>
    </source>
</evidence>
<keyword evidence="3" id="KW-1185">Reference proteome</keyword>
<dbReference type="EMBL" id="JAWLNX010000031">
    <property type="protein sequence ID" value="MEB3371662.1"/>
    <property type="molecule type" value="Genomic_DNA"/>
</dbReference>
<dbReference type="SUPFAM" id="SSF52266">
    <property type="entry name" value="SGNH hydrolase"/>
    <property type="match status" value="1"/>
</dbReference>
<feature type="domain" description="SGNH hydrolase-type esterase" evidence="1">
    <location>
        <begin position="2"/>
        <end position="119"/>
    </location>
</feature>
<dbReference type="Gene3D" id="3.40.50.1110">
    <property type="entry name" value="SGNH hydrolase"/>
    <property type="match status" value="1"/>
</dbReference>
<reference evidence="2 3" key="1">
    <citation type="submission" date="2023-10" db="EMBL/GenBank/DDBJ databases">
        <title>Saccharopolyspora sp. nov., isolated from mangrove soil.</title>
        <authorList>
            <person name="Lu Y."/>
            <person name="Liu W."/>
        </authorList>
    </citation>
    <scope>NUCLEOTIDE SEQUENCE [LARGE SCALE GENOMIC DNA]</scope>
    <source>
        <strain evidence="2 3">S2-29</strain>
    </source>
</reference>
<sequence length="131" mass="13970">MVLLGVNDLGHPGTIASPSETVTAQQLVDGHRQLIARAHAAGLRIHGGTILPFKGDSLGFHTLENEAKRQALNTWIRTSGEYDSVIDFDAATRDPADPQRLRPEFDGGDGLHPNDAGTAAMAAAVPVHLFR</sequence>
<dbReference type="InterPro" id="IPR036514">
    <property type="entry name" value="SGNH_hydro_sf"/>
</dbReference>
<evidence type="ECO:0000313" key="3">
    <source>
        <dbReference type="Proteomes" id="UP001327093"/>
    </source>
</evidence>
<gene>
    <name evidence="2" type="ORF">R4I43_30090</name>
</gene>
<dbReference type="Proteomes" id="UP001327093">
    <property type="component" value="Unassembled WGS sequence"/>
</dbReference>
<evidence type="ECO:0000313" key="2">
    <source>
        <dbReference type="EMBL" id="MEB3371662.1"/>
    </source>
</evidence>
<dbReference type="Pfam" id="PF13472">
    <property type="entry name" value="Lipase_GDSL_2"/>
    <property type="match status" value="1"/>
</dbReference>
<proteinExistence type="predicted"/>
<dbReference type="PANTHER" id="PTHR43784:SF2">
    <property type="entry name" value="GDSL-LIKE LIPASE_ACYLHYDROLASE, PUTATIVE (AFU_ORTHOLOGUE AFUA_2G00820)-RELATED"/>
    <property type="match status" value="1"/>
</dbReference>
<accession>A0ABU6AJB8</accession>
<comment type="caution">
    <text evidence="2">The sequence shown here is derived from an EMBL/GenBank/DDBJ whole genome shotgun (WGS) entry which is preliminary data.</text>
</comment>
<organism evidence="2 3">
    <name type="scientific">Saccharopolyspora mangrovi</name>
    <dbReference type="NCBI Taxonomy" id="3082379"/>
    <lineage>
        <taxon>Bacteria</taxon>
        <taxon>Bacillati</taxon>
        <taxon>Actinomycetota</taxon>
        <taxon>Actinomycetes</taxon>
        <taxon>Pseudonocardiales</taxon>
        <taxon>Pseudonocardiaceae</taxon>
        <taxon>Saccharopolyspora</taxon>
    </lineage>
</organism>
<dbReference type="PANTHER" id="PTHR43784">
    <property type="entry name" value="GDSL-LIKE LIPASE/ACYLHYDROLASE, PUTATIVE (AFU_ORTHOLOGUE AFUA_2G00820)-RELATED"/>
    <property type="match status" value="1"/>
</dbReference>